<dbReference type="PANTHER" id="PTHR11227">
    <property type="entry name" value="WD-REPEAT PROTEIN INTERACTING WITH PHOSPHOINOSIDES WIPI -RELATED"/>
    <property type="match status" value="1"/>
</dbReference>
<gene>
    <name evidence="5" type="ORF">M0813_23193</name>
</gene>
<feature type="region of interest" description="Disordered" evidence="4">
    <location>
        <begin position="247"/>
        <end position="270"/>
    </location>
</feature>
<dbReference type="InterPro" id="IPR001680">
    <property type="entry name" value="WD40_rpt"/>
</dbReference>
<dbReference type="Proteomes" id="UP001150062">
    <property type="component" value="Unassembled WGS sequence"/>
</dbReference>
<dbReference type="Gene3D" id="2.130.10.10">
    <property type="entry name" value="YVTN repeat-like/Quinoprotein amine dehydrogenase"/>
    <property type="match status" value="2"/>
</dbReference>
<evidence type="ECO:0000256" key="3">
    <source>
        <dbReference type="ARBA" id="ARBA00025740"/>
    </source>
</evidence>
<evidence type="ECO:0000256" key="1">
    <source>
        <dbReference type="ARBA" id="ARBA00022574"/>
    </source>
</evidence>
<protein>
    <submittedName>
        <fullName evidence="5">Wd-repeat protein interacting with phosphoinosides wipi -related</fullName>
    </submittedName>
</protein>
<dbReference type="InterPro" id="IPR036322">
    <property type="entry name" value="WD40_repeat_dom_sf"/>
</dbReference>
<accession>A0ABQ8Y9A9</accession>
<keyword evidence="6" id="KW-1185">Reference proteome</keyword>
<evidence type="ECO:0000256" key="2">
    <source>
        <dbReference type="ARBA" id="ARBA00022737"/>
    </source>
</evidence>
<evidence type="ECO:0000256" key="4">
    <source>
        <dbReference type="SAM" id="MobiDB-lite"/>
    </source>
</evidence>
<dbReference type="SUPFAM" id="SSF50978">
    <property type="entry name" value="WD40 repeat-like"/>
    <property type="match status" value="1"/>
</dbReference>
<organism evidence="5 6">
    <name type="scientific">Anaeramoeba flamelloides</name>
    <dbReference type="NCBI Taxonomy" id="1746091"/>
    <lineage>
        <taxon>Eukaryota</taxon>
        <taxon>Metamonada</taxon>
        <taxon>Anaeramoebidae</taxon>
        <taxon>Anaeramoeba</taxon>
    </lineage>
</organism>
<dbReference type="Pfam" id="PF00400">
    <property type="entry name" value="WD40"/>
    <property type="match status" value="1"/>
</dbReference>
<dbReference type="EMBL" id="JAOAOG010000193">
    <property type="protein sequence ID" value="KAJ6241406.1"/>
    <property type="molecule type" value="Genomic_DNA"/>
</dbReference>
<dbReference type="SMART" id="SM00320">
    <property type="entry name" value="WD40"/>
    <property type="match status" value="2"/>
</dbReference>
<name>A0ABQ8Y9A9_9EUKA</name>
<evidence type="ECO:0000313" key="6">
    <source>
        <dbReference type="Proteomes" id="UP001150062"/>
    </source>
</evidence>
<comment type="caution">
    <text evidence="5">The sequence shown here is derived from an EMBL/GenBank/DDBJ whole genome shotgun (WGS) entry which is preliminary data.</text>
</comment>
<keyword evidence="1" id="KW-0853">WD repeat</keyword>
<proteinExistence type="inferred from homology"/>
<dbReference type="InterPro" id="IPR015943">
    <property type="entry name" value="WD40/YVTN_repeat-like_dom_sf"/>
</dbReference>
<evidence type="ECO:0000313" key="5">
    <source>
        <dbReference type="EMBL" id="KAJ6241406.1"/>
    </source>
</evidence>
<reference evidence="5" key="1">
    <citation type="submission" date="2022-08" db="EMBL/GenBank/DDBJ databases">
        <title>Novel sulfate-reducing endosymbionts in the free-living metamonad Anaeramoeba.</title>
        <authorList>
            <person name="Jerlstrom-Hultqvist J."/>
            <person name="Cepicka I."/>
            <person name="Gallot-Lavallee L."/>
            <person name="Salas-Leiva D."/>
            <person name="Curtis B.A."/>
            <person name="Zahonova K."/>
            <person name="Pipaliya S."/>
            <person name="Dacks J."/>
            <person name="Roger A.J."/>
        </authorList>
    </citation>
    <scope>NUCLEOTIDE SEQUENCE</scope>
    <source>
        <strain evidence="5">Schooner1</strain>
    </source>
</reference>
<comment type="similarity">
    <text evidence="3">Belongs to the WD repeat PROPPIN family.</text>
</comment>
<keyword evidence="2" id="KW-0677">Repeat</keyword>
<dbReference type="InterPro" id="IPR048720">
    <property type="entry name" value="PROPPIN"/>
</dbReference>
<sequence length="442" mass="49885">MSSTKSFQRINSLSFTPNNKYFSLSTTDGWSICSTKPFQKLLQRKIPNCSISLCSLLSGSNIVALVGSGSENEFPNSTLLLYDDSQEKTILTLKFNYAITAVKVTHFELIVCTGTALFLYSLRDLTPLGQYATYDNPNGIVDILIDPTTNSLSLLATLGVQKGELKILRLANESTKAFNFKAFTNEINCMSLSKKGEMIAVTSNLKPDIIRIFNCADRVSLIFELQKPSKIKKIVLSNLIVGTKNTKKSEQSLNSQKETTKKKKSKEKQSTDSEITSISFNIDNSLLATSDSNGNIIIYSLARVLHKVDRFNHINNRSQQKNDHNTICGETGRELSFRVLLDYAEWENILIKTQSLQRSIVTFKGREKLYMITQDGLFNQIRILITTGEIILTQNIWFSGKNKKKNSLKQKFKNVKKKNIHSNIGKEFNKTKNNNEKIINKK</sequence>